<organism evidence="1 2">
    <name type="scientific">Smallanthus sonchifolius</name>
    <dbReference type="NCBI Taxonomy" id="185202"/>
    <lineage>
        <taxon>Eukaryota</taxon>
        <taxon>Viridiplantae</taxon>
        <taxon>Streptophyta</taxon>
        <taxon>Embryophyta</taxon>
        <taxon>Tracheophyta</taxon>
        <taxon>Spermatophyta</taxon>
        <taxon>Magnoliopsida</taxon>
        <taxon>eudicotyledons</taxon>
        <taxon>Gunneridae</taxon>
        <taxon>Pentapetalae</taxon>
        <taxon>asterids</taxon>
        <taxon>campanulids</taxon>
        <taxon>Asterales</taxon>
        <taxon>Asteraceae</taxon>
        <taxon>Asteroideae</taxon>
        <taxon>Heliantheae alliance</taxon>
        <taxon>Millerieae</taxon>
        <taxon>Smallanthus</taxon>
    </lineage>
</organism>
<comment type="caution">
    <text evidence="1">The sequence shown here is derived from an EMBL/GenBank/DDBJ whole genome shotgun (WGS) entry which is preliminary data.</text>
</comment>
<evidence type="ECO:0000313" key="2">
    <source>
        <dbReference type="Proteomes" id="UP001056120"/>
    </source>
</evidence>
<reference evidence="2" key="1">
    <citation type="journal article" date="2022" name="Mol. Ecol. Resour.">
        <title>The genomes of chicory, endive, great burdock and yacon provide insights into Asteraceae palaeo-polyploidization history and plant inulin production.</title>
        <authorList>
            <person name="Fan W."/>
            <person name="Wang S."/>
            <person name="Wang H."/>
            <person name="Wang A."/>
            <person name="Jiang F."/>
            <person name="Liu H."/>
            <person name="Zhao H."/>
            <person name="Xu D."/>
            <person name="Zhang Y."/>
        </authorList>
    </citation>
    <scope>NUCLEOTIDE SEQUENCE [LARGE SCALE GENOMIC DNA]</scope>
    <source>
        <strain evidence="2">cv. Yunnan</strain>
    </source>
</reference>
<proteinExistence type="predicted"/>
<protein>
    <submittedName>
        <fullName evidence="1">Uncharacterized protein</fullName>
    </submittedName>
</protein>
<keyword evidence="2" id="KW-1185">Reference proteome</keyword>
<dbReference type="EMBL" id="CM042018">
    <property type="protein sequence ID" value="KAI3828084.1"/>
    <property type="molecule type" value="Genomic_DNA"/>
</dbReference>
<evidence type="ECO:0000313" key="1">
    <source>
        <dbReference type="EMBL" id="KAI3828084.1"/>
    </source>
</evidence>
<accession>A0ACB9K758</accession>
<sequence>MITAMREDVMTETRIVRGKIEDGKCEVIRLQPLLNGSGGITSSTAGLLGVSASSKENSKMHALLLTSSKDE</sequence>
<name>A0ACB9K758_9ASTR</name>
<reference evidence="1 2" key="2">
    <citation type="journal article" date="2022" name="Mol. Ecol. Resour.">
        <title>The genomes of chicory, endive, great burdock and yacon provide insights into Asteraceae paleo-polyploidization history and plant inulin production.</title>
        <authorList>
            <person name="Fan W."/>
            <person name="Wang S."/>
            <person name="Wang H."/>
            <person name="Wang A."/>
            <person name="Jiang F."/>
            <person name="Liu H."/>
            <person name="Zhao H."/>
            <person name="Xu D."/>
            <person name="Zhang Y."/>
        </authorList>
    </citation>
    <scope>NUCLEOTIDE SEQUENCE [LARGE SCALE GENOMIC DNA]</scope>
    <source>
        <strain evidence="2">cv. Yunnan</strain>
        <tissue evidence="1">Leaves</tissue>
    </source>
</reference>
<dbReference type="Proteomes" id="UP001056120">
    <property type="component" value="Linkage Group LG01"/>
</dbReference>
<gene>
    <name evidence="1" type="ORF">L1987_02181</name>
</gene>